<dbReference type="RefSeq" id="WP_145034156.1">
    <property type="nucleotide sequence ID" value="NZ_CP036271.1"/>
</dbReference>
<sequence length="155" mass="17496">MNLPSSSPQNSPRRRGLIAIAILAVGVGWWYWPRAGDQRVVGTWHTFQGGNPAPYVLRFQANGTGTYDPPPNSLGEKSFGGRKSRFQWRVSHNRLSIQGWKRGFLNDALNSLLMTVTGRTCIVKDSRLELVVVEKDQLRYRDEHGVLQAWTHPAL</sequence>
<keyword evidence="3" id="KW-1185">Reference proteome</keyword>
<dbReference type="EMBL" id="CP036271">
    <property type="protein sequence ID" value="QDT56719.1"/>
    <property type="molecule type" value="Genomic_DNA"/>
</dbReference>
<dbReference type="InParanoid" id="A0A517SKR2"/>
<dbReference type="KEGG" id="ccos:Pan44_47770"/>
<evidence type="ECO:0000313" key="3">
    <source>
        <dbReference type="Proteomes" id="UP000315700"/>
    </source>
</evidence>
<protein>
    <recommendedName>
        <fullName evidence="4">Lipocalin-like domain-containing protein</fullName>
    </recommendedName>
</protein>
<evidence type="ECO:0008006" key="4">
    <source>
        <dbReference type="Google" id="ProtNLM"/>
    </source>
</evidence>
<evidence type="ECO:0000313" key="2">
    <source>
        <dbReference type="EMBL" id="QDT56719.1"/>
    </source>
</evidence>
<gene>
    <name evidence="2" type="ORF">Pan44_47770</name>
</gene>
<organism evidence="2 3">
    <name type="scientific">Caulifigura coniformis</name>
    <dbReference type="NCBI Taxonomy" id="2527983"/>
    <lineage>
        <taxon>Bacteria</taxon>
        <taxon>Pseudomonadati</taxon>
        <taxon>Planctomycetota</taxon>
        <taxon>Planctomycetia</taxon>
        <taxon>Planctomycetales</taxon>
        <taxon>Planctomycetaceae</taxon>
        <taxon>Caulifigura</taxon>
    </lineage>
</organism>
<name>A0A517SKR2_9PLAN</name>
<keyword evidence="1" id="KW-0812">Transmembrane</keyword>
<proteinExistence type="predicted"/>
<dbReference type="AlphaFoldDB" id="A0A517SKR2"/>
<accession>A0A517SKR2</accession>
<reference evidence="2 3" key="1">
    <citation type="submission" date="2019-02" db="EMBL/GenBank/DDBJ databases">
        <title>Deep-cultivation of Planctomycetes and their phenomic and genomic characterization uncovers novel biology.</title>
        <authorList>
            <person name="Wiegand S."/>
            <person name="Jogler M."/>
            <person name="Boedeker C."/>
            <person name="Pinto D."/>
            <person name="Vollmers J."/>
            <person name="Rivas-Marin E."/>
            <person name="Kohn T."/>
            <person name="Peeters S.H."/>
            <person name="Heuer A."/>
            <person name="Rast P."/>
            <person name="Oberbeckmann S."/>
            <person name="Bunk B."/>
            <person name="Jeske O."/>
            <person name="Meyerdierks A."/>
            <person name="Storesund J.E."/>
            <person name="Kallscheuer N."/>
            <person name="Luecker S."/>
            <person name="Lage O.M."/>
            <person name="Pohl T."/>
            <person name="Merkel B.J."/>
            <person name="Hornburger P."/>
            <person name="Mueller R.-W."/>
            <person name="Bruemmer F."/>
            <person name="Labrenz M."/>
            <person name="Spormann A.M."/>
            <person name="Op den Camp H."/>
            <person name="Overmann J."/>
            <person name="Amann R."/>
            <person name="Jetten M.S.M."/>
            <person name="Mascher T."/>
            <person name="Medema M.H."/>
            <person name="Devos D.P."/>
            <person name="Kaster A.-K."/>
            <person name="Ovreas L."/>
            <person name="Rohde M."/>
            <person name="Galperin M.Y."/>
            <person name="Jogler C."/>
        </authorList>
    </citation>
    <scope>NUCLEOTIDE SEQUENCE [LARGE SCALE GENOMIC DNA]</scope>
    <source>
        <strain evidence="2 3">Pan44</strain>
    </source>
</reference>
<feature type="transmembrane region" description="Helical" evidence="1">
    <location>
        <begin position="16"/>
        <end position="32"/>
    </location>
</feature>
<keyword evidence="1" id="KW-1133">Transmembrane helix</keyword>
<keyword evidence="1" id="KW-0472">Membrane</keyword>
<dbReference type="Proteomes" id="UP000315700">
    <property type="component" value="Chromosome"/>
</dbReference>
<evidence type="ECO:0000256" key="1">
    <source>
        <dbReference type="SAM" id="Phobius"/>
    </source>
</evidence>